<dbReference type="InterPro" id="IPR011323">
    <property type="entry name" value="Mss4/transl-control_tumour"/>
</dbReference>
<comment type="similarity">
    <text evidence="2">Belongs to the TCTP family.</text>
</comment>
<proteinExistence type="inferred from homology"/>
<dbReference type="Proteomes" id="UP000192578">
    <property type="component" value="Unassembled WGS sequence"/>
</dbReference>
<dbReference type="InterPro" id="IPR011057">
    <property type="entry name" value="Mss4-like_sf"/>
</dbReference>
<keyword evidence="5" id="KW-1185">Reference proteome</keyword>
<dbReference type="Gene3D" id="2.170.150.10">
    <property type="entry name" value="Metal Binding Protein, Guanine Nucleotide Exchange Factor, Chain A"/>
    <property type="match status" value="1"/>
</dbReference>
<dbReference type="GO" id="GO:0005509">
    <property type="term" value="F:calcium ion binding"/>
    <property type="evidence" value="ECO:0007669"/>
    <property type="project" value="TreeGrafter"/>
</dbReference>
<evidence type="ECO:0000256" key="1">
    <source>
        <dbReference type="ARBA" id="ARBA00014759"/>
    </source>
</evidence>
<dbReference type="PROSITE" id="PS51797">
    <property type="entry name" value="TCTP_3"/>
    <property type="match status" value="1"/>
</dbReference>
<dbReference type="OrthoDB" id="10248936at2759"/>
<dbReference type="Pfam" id="PF00838">
    <property type="entry name" value="TCTP"/>
    <property type="match status" value="1"/>
</dbReference>
<dbReference type="InterPro" id="IPR034737">
    <property type="entry name" value="TCTP"/>
</dbReference>
<feature type="domain" description="TCTP" evidence="3">
    <location>
        <begin position="1"/>
        <end position="174"/>
    </location>
</feature>
<accession>A0A1W0X7T9</accession>
<reference evidence="5" key="1">
    <citation type="submission" date="2017-01" db="EMBL/GenBank/DDBJ databases">
        <title>Comparative genomics of anhydrobiosis in the tardigrade Hypsibius dujardini.</title>
        <authorList>
            <person name="Yoshida Y."/>
            <person name="Koutsovoulos G."/>
            <person name="Laetsch D."/>
            <person name="Stevens L."/>
            <person name="Kumar S."/>
            <person name="Horikawa D."/>
            <person name="Ishino K."/>
            <person name="Komine S."/>
            <person name="Tomita M."/>
            <person name="Blaxter M."/>
            <person name="Arakawa K."/>
        </authorList>
    </citation>
    <scope>NUCLEOTIDE SEQUENCE [LARGE SCALE GENOMIC DNA]</scope>
    <source>
        <strain evidence="5">Z151</strain>
    </source>
</reference>
<dbReference type="InterPro" id="IPR018105">
    <property type="entry name" value="Translational_control_tumour_p"/>
</dbReference>
<dbReference type="PANTHER" id="PTHR11991">
    <property type="entry name" value="TRANSLATIONALLY CONTROLLED TUMOR PROTEIN-RELATED"/>
    <property type="match status" value="1"/>
</dbReference>
<dbReference type="PANTHER" id="PTHR11991:SF0">
    <property type="entry name" value="TRANSLATIONALLY-CONTROLLED TUMOR PROTEIN"/>
    <property type="match status" value="1"/>
</dbReference>
<dbReference type="SUPFAM" id="SSF51316">
    <property type="entry name" value="Mss4-like"/>
    <property type="match status" value="1"/>
</dbReference>
<dbReference type="FunFam" id="2.170.150.10:FF:000002">
    <property type="entry name" value="Translationally-controlled tumor protein homolog"/>
    <property type="match status" value="1"/>
</dbReference>
<protein>
    <recommendedName>
        <fullName evidence="1">Translationally-controlled tumor protein homolog</fullName>
    </recommendedName>
</protein>
<organism evidence="4 5">
    <name type="scientific">Hypsibius exemplaris</name>
    <name type="common">Freshwater tardigrade</name>
    <dbReference type="NCBI Taxonomy" id="2072580"/>
    <lineage>
        <taxon>Eukaryota</taxon>
        <taxon>Metazoa</taxon>
        <taxon>Ecdysozoa</taxon>
        <taxon>Tardigrada</taxon>
        <taxon>Eutardigrada</taxon>
        <taxon>Parachela</taxon>
        <taxon>Hypsibioidea</taxon>
        <taxon>Hypsibiidae</taxon>
        <taxon>Hypsibius</taxon>
    </lineage>
</organism>
<name>A0A1W0X7T9_HYPEX</name>
<comment type="caution">
    <text evidence="4">The sequence shown here is derived from an EMBL/GenBank/DDBJ whole genome shotgun (WGS) entry which is preliminary data.</text>
</comment>
<sequence length="174" mass="19426">MIIYKDAVTGDELFTDACKVKLVDECIYEVTGKYVTRKIGEDIVLAGANASQEEADEGTDEATESGVDVVLNNRLQEVPFLQDKKAYQGYIKDYMKALVKRVEEKNPADVEKFKANVQTAVKRILGSHANLQFYTGESMDAEKGMVVTVEYRDVDGTDTPILSFFKHGLVEEKV</sequence>
<dbReference type="PRINTS" id="PR01653">
    <property type="entry name" value="TCTPROTEIN"/>
</dbReference>
<evidence type="ECO:0000313" key="4">
    <source>
        <dbReference type="EMBL" id="OQV23321.1"/>
    </source>
</evidence>
<evidence type="ECO:0000259" key="3">
    <source>
        <dbReference type="PROSITE" id="PS51797"/>
    </source>
</evidence>
<dbReference type="AlphaFoldDB" id="A0A1W0X7T9"/>
<evidence type="ECO:0000256" key="2">
    <source>
        <dbReference type="PROSITE-ProRule" id="PRU01133"/>
    </source>
</evidence>
<gene>
    <name evidence="4" type="ORF">BV898_02768</name>
</gene>
<dbReference type="GO" id="GO:0005737">
    <property type="term" value="C:cytoplasm"/>
    <property type="evidence" value="ECO:0007669"/>
    <property type="project" value="TreeGrafter"/>
</dbReference>
<dbReference type="EMBL" id="MTYJ01000012">
    <property type="protein sequence ID" value="OQV23321.1"/>
    <property type="molecule type" value="Genomic_DNA"/>
</dbReference>
<evidence type="ECO:0000313" key="5">
    <source>
        <dbReference type="Proteomes" id="UP000192578"/>
    </source>
</evidence>